<evidence type="ECO:0000259" key="4">
    <source>
        <dbReference type="Pfam" id="PF22725"/>
    </source>
</evidence>
<evidence type="ECO:0000313" key="5">
    <source>
        <dbReference type="EMBL" id="MBP1995668.1"/>
    </source>
</evidence>
<gene>
    <name evidence="5" type="ORF">J2Z66_007310</name>
</gene>
<comment type="caution">
    <text evidence="5">The sequence shown here is derived from an EMBL/GenBank/DDBJ whole genome shotgun (WGS) entry which is preliminary data.</text>
</comment>
<sequence>MNTTKLRWGILGCAAIAEGSVIPGIQASETGIVQAIASRELDKAEETAAQFGIPVTYGSYEELLADSEIEAVYIPLPNHLHKEWTLKAAEAGKHVLCEKPLALDAAEALEMVQACEAAGVHLAEAFMYRHHPRYEIMKEVMRSGEIGEVRSIHGTYTYNHADENDNVRFHRHMGGGSIYDVGCYPISAARFLLDQEPHAATVKAFFSPDHDHVDMMATGLLEFPDDVAVTFDCAMWASPRNTLEILGTLGRIQAHSAFVSRPNPSCHFFIVKDEELREVVVPYENPYSLQADNLANAIWGVRPLRFEPLDAVKNMRVIDACLKSAGTSQRVEL</sequence>
<evidence type="ECO:0000313" key="6">
    <source>
        <dbReference type="Proteomes" id="UP001519287"/>
    </source>
</evidence>
<dbReference type="SUPFAM" id="SSF51735">
    <property type="entry name" value="NAD(P)-binding Rossmann-fold domains"/>
    <property type="match status" value="1"/>
</dbReference>
<keyword evidence="6" id="KW-1185">Reference proteome</keyword>
<keyword evidence="2" id="KW-0560">Oxidoreductase</keyword>
<proteinExistence type="inferred from homology"/>
<feature type="domain" description="GFO/IDH/MocA-like oxidoreductase" evidence="4">
    <location>
        <begin position="136"/>
        <end position="252"/>
    </location>
</feature>
<dbReference type="RefSeq" id="WP_209977456.1">
    <property type="nucleotide sequence ID" value="NZ_JAGGLB010000037.1"/>
</dbReference>
<feature type="domain" description="Gfo/Idh/MocA-like oxidoreductase N-terminal" evidence="3">
    <location>
        <begin position="6"/>
        <end position="123"/>
    </location>
</feature>
<dbReference type="InterPro" id="IPR055170">
    <property type="entry name" value="GFO_IDH_MocA-like_dom"/>
</dbReference>
<dbReference type="InterPro" id="IPR000683">
    <property type="entry name" value="Gfo/Idh/MocA-like_OxRdtase_N"/>
</dbReference>
<dbReference type="Pfam" id="PF01408">
    <property type="entry name" value="GFO_IDH_MocA"/>
    <property type="match status" value="1"/>
</dbReference>
<accession>A0ABS4J779</accession>
<dbReference type="Gene3D" id="3.40.50.720">
    <property type="entry name" value="NAD(P)-binding Rossmann-like Domain"/>
    <property type="match status" value="1"/>
</dbReference>
<dbReference type="SUPFAM" id="SSF55347">
    <property type="entry name" value="Glyceraldehyde-3-phosphate dehydrogenase-like, C-terminal domain"/>
    <property type="match status" value="1"/>
</dbReference>
<dbReference type="PANTHER" id="PTHR22604">
    <property type="entry name" value="OXIDOREDUCTASES"/>
    <property type="match status" value="1"/>
</dbReference>
<dbReference type="PANTHER" id="PTHR22604:SF105">
    <property type="entry name" value="TRANS-1,2-DIHYDROBENZENE-1,2-DIOL DEHYDROGENASE"/>
    <property type="match status" value="1"/>
</dbReference>
<reference evidence="5 6" key="1">
    <citation type="submission" date="2021-03" db="EMBL/GenBank/DDBJ databases">
        <title>Genomic Encyclopedia of Type Strains, Phase IV (KMG-IV): sequencing the most valuable type-strain genomes for metagenomic binning, comparative biology and taxonomic classification.</title>
        <authorList>
            <person name="Goeker M."/>
        </authorList>
    </citation>
    <scope>NUCLEOTIDE SEQUENCE [LARGE SCALE GENOMIC DNA]</scope>
    <source>
        <strain evidence="5 6">DSM 26048</strain>
    </source>
</reference>
<evidence type="ECO:0000256" key="2">
    <source>
        <dbReference type="ARBA" id="ARBA00023002"/>
    </source>
</evidence>
<dbReference type="EMBL" id="JAGGLB010000037">
    <property type="protein sequence ID" value="MBP1995668.1"/>
    <property type="molecule type" value="Genomic_DNA"/>
</dbReference>
<dbReference type="Pfam" id="PF22725">
    <property type="entry name" value="GFO_IDH_MocA_C3"/>
    <property type="match status" value="1"/>
</dbReference>
<dbReference type="InterPro" id="IPR050984">
    <property type="entry name" value="Gfo/Idh/MocA_domain"/>
</dbReference>
<name>A0ABS4J779_9BACL</name>
<protein>
    <submittedName>
        <fullName evidence="5">Dehydrogenase</fullName>
    </submittedName>
</protein>
<comment type="similarity">
    <text evidence="1">Belongs to the Gfo/Idh/MocA family.</text>
</comment>
<dbReference type="Proteomes" id="UP001519287">
    <property type="component" value="Unassembled WGS sequence"/>
</dbReference>
<dbReference type="Gene3D" id="3.30.360.10">
    <property type="entry name" value="Dihydrodipicolinate Reductase, domain 2"/>
    <property type="match status" value="1"/>
</dbReference>
<evidence type="ECO:0000256" key="1">
    <source>
        <dbReference type="ARBA" id="ARBA00010928"/>
    </source>
</evidence>
<organism evidence="5 6">
    <name type="scientific">Paenibacillus eucommiae</name>
    <dbReference type="NCBI Taxonomy" id="1355755"/>
    <lineage>
        <taxon>Bacteria</taxon>
        <taxon>Bacillati</taxon>
        <taxon>Bacillota</taxon>
        <taxon>Bacilli</taxon>
        <taxon>Bacillales</taxon>
        <taxon>Paenibacillaceae</taxon>
        <taxon>Paenibacillus</taxon>
    </lineage>
</organism>
<dbReference type="InterPro" id="IPR036291">
    <property type="entry name" value="NAD(P)-bd_dom_sf"/>
</dbReference>
<evidence type="ECO:0000259" key="3">
    <source>
        <dbReference type="Pfam" id="PF01408"/>
    </source>
</evidence>